<feature type="region of interest" description="Disordered" evidence="1">
    <location>
        <begin position="1"/>
        <end position="37"/>
    </location>
</feature>
<dbReference type="Proteomes" id="UP000041254">
    <property type="component" value="Unassembled WGS sequence"/>
</dbReference>
<dbReference type="EMBL" id="CDMY01000349">
    <property type="protein sequence ID" value="CEM04293.1"/>
    <property type="molecule type" value="Genomic_DNA"/>
</dbReference>
<feature type="compositionally biased region" description="Pro residues" evidence="1">
    <location>
        <begin position="127"/>
        <end position="138"/>
    </location>
</feature>
<protein>
    <submittedName>
        <fullName evidence="2">Uncharacterized protein</fullName>
    </submittedName>
</protein>
<feature type="region of interest" description="Disordered" evidence="1">
    <location>
        <begin position="328"/>
        <end position="418"/>
    </location>
</feature>
<organism evidence="2 3">
    <name type="scientific">Vitrella brassicaformis (strain CCMP3155)</name>
    <dbReference type="NCBI Taxonomy" id="1169540"/>
    <lineage>
        <taxon>Eukaryota</taxon>
        <taxon>Sar</taxon>
        <taxon>Alveolata</taxon>
        <taxon>Colpodellida</taxon>
        <taxon>Vitrellaceae</taxon>
        <taxon>Vitrella</taxon>
    </lineage>
</organism>
<dbReference type="VEuPathDB" id="CryptoDB:Vbra_14017"/>
<evidence type="ECO:0000313" key="2">
    <source>
        <dbReference type="EMBL" id="CEM04293.1"/>
    </source>
</evidence>
<feature type="region of interest" description="Disordered" evidence="1">
    <location>
        <begin position="119"/>
        <end position="174"/>
    </location>
</feature>
<name>A0A0G4EZP6_VITBC</name>
<keyword evidence="3" id="KW-1185">Reference proteome</keyword>
<feature type="compositionally biased region" description="Basic and acidic residues" evidence="1">
    <location>
        <begin position="352"/>
        <end position="376"/>
    </location>
</feature>
<evidence type="ECO:0000256" key="1">
    <source>
        <dbReference type="SAM" id="MobiDB-lite"/>
    </source>
</evidence>
<proteinExistence type="predicted"/>
<accession>A0A0G4EZP6</accession>
<gene>
    <name evidence="2" type="ORF">Vbra_14017</name>
</gene>
<evidence type="ECO:0000313" key="3">
    <source>
        <dbReference type="Proteomes" id="UP000041254"/>
    </source>
</evidence>
<sequence length="610" mass="66094">MFSKRKQPTGPAIEVAMGGAQNLGRRRKSPSKPAYAHASDVWARVEDLPGPGTYMPPVERTTKGPVMVAPSTGKRKARVDVCDRLTLAPTGATDANCSPASYSPSIACLGRLAKTAPGSRWRAPFPHTAPGPPSPPRSAPAATGIPPEGLVYKPKEEPPHRRPLGPRAERRTPLGTSMTVLRTAAGVSVSIPATTTKLRAPLIHPPAKKPLKATHEGKRATVIRPSFGPRDAASTASVPPTTAGEGGRPLPSPIPSLRLSSPDGERTIEDVCRLGREAAPWIPERSGVPSRVSTPFTPSPVMRHLPPTPLPQVCSTPTLLESVRTRGWQEHNQEEDEKEASAPTDTHTGQRVGEDRTCGETKKEGVPESEECKGGDDADVPLSVRGRPLTPRIAPSDVDRAVSSLSRGTGGKKRHDAVTRPATVAQFDTKLRDRCMLRSRKPKPRRQRSLVNIETVVVGRAHRESTPLPFPRDNHSPVNRALTALGHSRLRCPLPFPSRFHPFPRTPDTDTFPPQHMTQTEEDLLMPMAMLTMRTAMLGWMQEGDETGPEPLDASWGIAVASGHMDEWISGHNFYHLDVPYESAQSDGRAVSPSSLFSGYCTSLRSRSRQ</sequence>
<dbReference type="InParanoid" id="A0A0G4EZP6"/>
<feature type="region of interest" description="Disordered" evidence="1">
    <location>
        <begin position="207"/>
        <end position="264"/>
    </location>
</feature>
<dbReference type="AlphaFoldDB" id="A0A0G4EZP6"/>
<feature type="compositionally biased region" description="Low complexity" evidence="1">
    <location>
        <begin position="232"/>
        <end position="243"/>
    </location>
</feature>
<reference evidence="2 3" key="1">
    <citation type="submission" date="2014-11" db="EMBL/GenBank/DDBJ databases">
        <authorList>
            <person name="Zhu J."/>
            <person name="Qi W."/>
            <person name="Song R."/>
        </authorList>
    </citation>
    <scope>NUCLEOTIDE SEQUENCE [LARGE SCALE GENOMIC DNA]</scope>
</reference>
<feature type="region of interest" description="Disordered" evidence="1">
    <location>
        <begin position="53"/>
        <end position="72"/>
    </location>
</feature>